<evidence type="ECO:0000256" key="2">
    <source>
        <dbReference type="ARBA" id="ARBA00022448"/>
    </source>
</evidence>
<evidence type="ECO:0000313" key="12">
    <source>
        <dbReference type="EMBL" id="MBE1236708.1"/>
    </source>
</evidence>
<evidence type="ECO:0000256" key="7">
    <source>
        <dbReference type="ARBA" id="ARBA00022989"/>
    </source>
</evidence>
<reference evidence="12" key="1">
    <citation type="submission" date="2020-10" db="EMBL/GenBank/DDBJ databases">
        <title>Genome sequence of the unusual species of purple photosynthetic bacteria, Phaeovibrio sulfidiphilus DSM 23193, type strain.</title>
        <authorList>
            <person name="Kyndt J.A."/>
            <person name="Meyer T.E."/>
        </authorList>
    </citation>
    <scope>NUCLEOTIDE SEQUENCE</scope>
    <source>
        <strain evidence="12">DSM 23193</strain>
    </source>
</reference>
<feature type="transmembrane region" description="Helical" evidence="9">
    <location>
        <begin position="260"/>
        <end position="283"/>
    </location>
</feature>
<dbReference type="SUPFAM" id="SSF90123">
    <property type="entry name" value="ABC transporter transmembrane region"/>
    <property type="match status" value="1"/>
</dbReference>
<keyword evidence="5" id="KW-0547">Nucleotide-binding</keyword>
<evidence type="ECO:0000259" key="10">
    <source>
        <dbReference type="PROSITE" id="PS50893"/>
    </source>
</evidence>
<evidence type="ECO:0000256" key="5">
    <source>
        <dbReference type="ARBA" id="ARBA00022741"/>
    </source>
</evidence>
<evidence type="ECO:0000313" key="13">
    <source>
        <dbReference type="Proteomes" id="UP000631034"/>
    </source>
</evidence>
<dbReference type="InterPro" id="IPR017871">
    <property type="entry name" value="ABC_transporter-like_CS"/>
</dbReference>
<dbReference type="SUPFAM" id="SSF52540">
    <property type="entry name" value="P-loop containing nucleoside triphosphate hydrolases"/>
    <property type="match status" value="1"/>
</dbReference>
<name>A0A8J7CBZ3_9PROT</name>
<keyword evidence="8 9" id="KW-0472">Membrane</keyword>
<dbReference type="InterPro" id="IPR003439">
    <property type="entry name" value="ABC_transporter-like_ATP-bd"/>
</dbReference>
<dbReference type="PANTHER" id="PTHR43394">
    <property type="entry name" value="ATP-DEPENDENT PERMEASE MDL1, MITOCHONDRIAL"/>
    <property type="match status" value="1"/>
</dbReference>
<dbReference type="CDD" id="cd18552">
    <property type="entry name" value="ABC_6TM_MsbA_like"/>
    <property type="match status" value="1"/>
</dbReference>
<keyword evidence="2" id="KW-0813">Transport</keyword>
<feature type="transmembrane region" description="Helical" evidence="9">
    <location>
        <begin position="35"/>
        <end position="59"/>
    </location>
</feature>
<keyword evidence="13" id="KW-1185">Reference proteome</keyword>
<dbReference type="EMBL" id="JACZHT010000002">
    <property type="protein sequence ID" value="MBE1236708.1"/>
    <property type="molecule type" value="Genomic_DNA"/>
</dbReference>
<evidence type="ECO:0000259" key="11">
    <source>
        <dbReference type="PROSITE" id="PS50929"/>
    </source>
</evidence>
<keyword evidence="7 9" id="KW-1133">Transmembrane helix</keyword>
<dbReference type="GO" id="GO:0005886">
    <property type="term" value="C:plasma membrane"/>
    <property type="evidence" value="ECO:0007669"/>
    <property type="project" value="UniProtKB-SubCell"/>
</dbReference>
<gene>
    <name evidence="12" type="ORF">IHV25_03450</name>
</gene>
<dbReference type="InterPro" id="IPR027417">
    <property type="entry name" value="P-loop_NTPase"/>
</dbReference>
<sequence>MTTAPAEEMKEHETGGPSGPALLLRFLRDTLVAQLLPLVFAGVFMLAVAGLTTTVAWLMEPAFNAIFRSSDPDRLYLVALAFPAVLTARGVANYIARLLLNRVGLDVVATSQKRLFDHLQGMDIFFIARYRTAGLTNRIVGDTASLRSVLIDLMRLLSSDLPLIAGLVASLFVFDLDLALLALVVVPLAAIPVVLLGRAARVVGNRTLVERGLFAGAMLQALQSMRLVKIYGAEEFERKRAFDRSDALYRLSMRSVLIEGILAVSLDLIIGVVFSVIAVYGFYRLSNGTLDPGTLVAFVTAAYLAYRPMKGLGKGMVSAQSLFAVLRRYYAFLDTAPGIPDAPGARPLQVSQGEIRLENVTLHYPGRDEPALDGLDLTLPGGKTTALVGRSGAGKSSVFSLLVRFVDPDGGRILIDGQDIREVPQSSLWRTVTLVPQEAVILDDTIRANIAFGVEDAADAEIERAARNAALEDVVRSLPEGYATLVGEDGVRLSGGQRQRLSIARAMLRETPVLLLDEATSALDPENERTVREAFDRVRQGRTCVVIAHRLSTVRNADRICVMDAGRVVASGTHEELLASCPLYVSLCEQDGGVTDAT</sequence>
<evidence type="ECO:0000256" key="6">
    <source>
        <dbReference type="ARBA" id="ARBA00022840"/>
    </source>
</evidence>
<dbReference type="InterPro" id="IPR003593">
    <property type="entry name" value="AAA+_ATPase"/>
</dbReference>
<dbReference type="GO" id="GO:0005524">
    <property type="term" value="F:ATP binding"/>
    <property type="evidence" value="ECO:0007669"/>
    <property type="project" value="UniProtKB-KW"/>
</dbReference>
<keyword evidence="4 9" id="KW-0812">Transmembrane</keyword>
<feature type="domain" description="ABC transmembrane type-1" evidence="11">
    <location>
        <begin position="39"/>
        <end position="321"/>
    </location>
</feature>
<dbReference type="InterPro" id="IPR011527">
    <property type="entry name" value="ABC1_TM_dom"/>
</dbReference>
<proteinExistence type="predicted"/>
<dbReference type="InterPro" id="IPR039421">
    <property type="entry name" value="Type_1_exporter"/>
</dbReference>
<evidence type="ECO:0000256" key="4">
    <source>
        <dbReference type="ARBA" id="ARBA00022692"/>
    </source>
</evidence>
<evidence type="ECO:0000256" key="1">
    <source>
        <dbReference type="ARBA" id="ARBA00004651"/>
    </source>
</evidence>
<dbReference type="AlphaFoldDB" id="A0A8J7CBZ3"/>
<dbReference type="Pfam" id="PF00005">
    <property type="entry name" value="ABC_tran"/>
    <property type="match status" value="1"/>
</dbReference>
<evidence type="ECO:0000256" key="9">
    <source>
        <dbReference type="SAM" id="Phobius"/>
    </source>
</evidence>
<comment type="caution">
    <text evidence="12">The sequence shown here is derived from an EMBL/GenBank/DDBJ whole genome shotgun (WGS) entry which is preliminary data.</text>
</comment>
<feature type="transmembrane region" description="Helical" evidence="9">
    <location>
        <begin position="178"/>
        <end position="197"/>
    </location>
</feature>
<feature type="transmembrane region" description="Helical" evidence="9">
    <location>
        <begin position="153"/>
        <end position="172"/>
    </location>
</feature>
<keyword evidence="6 12" id="KW-0067">ATP-binding</keyword>
<dbReference type="GO" id="GO:0090374">
    <property type="term" value="P:oligopeptide export from mitochondrion"/>
    <property type="evidence" value="ECO:0007669"/>
    <property type="project" value="TreeGrafter"/>
</dbReference>
<dbReference type="SMART" id="SM00382">
    <property type="entry name" value="AAA"/>
    <property type="match status" value="1"/>
</dbReference>
<accession>A0A8J7CBZ3</accession>
<evidence type="ECO:0000256" key="3">
    <source>
        <dbReference type="ARBA" id="ARBA00022475"/>
    </source>
</evidence>
<dbReference type="RefSeq" id="WP_192533709.1">
    <property type="nucleotide sequence ID" value="NZ_JACZHT010000002.1"/>
</dbReference>
<dbReference type="PANTHER" id="PTHR43394:SF1">
    <property type="entry name" value="ATP-BINDING CASSETTE SUB-FAMILY B MEMBER 10, MITOCHONDRIAL"/>
    <property type="match status" value="1"/>
</dbReference>
<protein>
    <submittedName>
        <fullName evidence="12">ABC transporter ATP-binding protein</fullName>
    </submittedName>
</protein>
<dbReference type="GO" id="GO:0016887">
    <property type="term" value="F:ATP hydrolysis activity"/>
    <property type="evidence" value="ECO:0007669"/>
    <property type="project" value="InterPro"/>
</dbReference>
<dbReference type="PROSITE" id="PS50929">
    <property type="entry name" value="ABC_TM1F"/>
    <property type="match status" value="1"/>
</dbReference>
<comment type="subcellular location">
    <subcellularLocation>
        <location evidence="1">Cell membrane</location>
        <topology evidence="1">Multi-pass membrane protein</topology>
    </subcellularLocation>
</comment>
<dbReference type="Gene3D" id="3.40.50.300">
    <property type="entry name" value="P-loop containing nucleotide triphosphate hydrolases"/>
    <property type="match status" value="1"/>
</dbReference>
<dbReference type="Proteomes" id="UP000631034">
    <property type="component" value="Unassembled WGS sequence"/>
</dbReference>
<dbReference type="Gene3D" id="1.20.1560.10">
    <property type="entry name" value="ABC transporter type 1, transmembrane domain"/>
    <property type="match status" value="1"/>
</dbReference>
<evidence type="ECO:0000256" key="8">
    <source>
        <dbReference type="ARBA" id="ARBA00023136"/>
    </source>
</evidence>
<dbReference type="PROSITE" id="PS50893">
    <property type="entry name" value="ABC_TRANSPORTER_2"/>
    <property type="match status" value="1"/>
</dbReference>
<organism evidence="12 13">
    <name type="scientific">Phaeovibrio sulfidiphilus</name>
    <dbReference type="NCBI Taxonomy" id="1220600"/>
    <lineage>
        <taxon>Bacteria</taxon>
        <taxon>Pseudomonadati</taxon>
        <taxon>Pseudomonadota</taxon>
        <taxon>Alphaproteobacteria</taxon>
        <taxon>Rhodospirillales</taxon>
        <taxon>Rhodospirillaceae</taxon>
        <taxon>Phaeovibrio</taxon>
    </lineage>
</organism>
<keyword evidence="3" id="KW-1003">Cell membrane</keyword>
<feature type="transmembrane region" description="Helical" evidence="9">
    <location>
        <begin position="75"/>
        <end position="96"/>
    </location>
</feature>
<feature type="domain" description="ABC transporter" evidence="10">
    <location>
        <begin position="355"/>
        <end position="590"/>
    </location>
</feature>
<dbReference type="FunFam" id="3.40.50.300:FF:000221">
    <property type="entry name" value="Multidrug ABC transporter ATP-binding protein"/>
    <property type="match status" value="1"/>
</dbReference>
<dbReference type="GO" id="GO:0015421">
    <property type="term" value="F:ABC-type oligopeptide transporter activity"/>
    <property type="evidence" value="ECO:0007669"/>
    <property type="project" value="TreeGrafter"/>
</dbReference>
<dbReference type="PROSITE" id="PS00211">
    <property type="entry name" value="ABC_TRANSPORTER_1"/>
    <property type="match status" value="1"/>
</dbReference>
<dbReference type="Pfam" id="PF00664">
    <property type="entry name" value="ABC_membrane"/>
    <property type="match status" value="1"/>
</dbReference>
<dbReference type="InterPro" id="IPR036640">
    <property type="entry name" value="ABC1_TM_sf"/>
</dbReference>